<accession>A0A916JFR0</accession>
<name>A0A916JFR0_9BACT</name>
<dbReference type="Proteomes" id="UP000680038">
    <property type="component" value="Unassembled WGS sequence"/>
</dbReference>
<organism evidence="1 2">
    <name type="scientific">Dyadobacter helix</name>
    <dbReference type="NCBI Taxonomy" id="2822344"/>
    <lineage>
        <taxon>Bacteria</taxon>
        <taxon>Pseudomonadati</taxon>
        <taxon>Bacteroidota</taxon>
        <taxon>Cytophagia</taxon>
        <taxon>Cytophagales</taxon>
        <taxon>Spirosomataceae</taxon>
        <taxon>Dyadobacter</taxon>
    </lineage>
</organism>
<proteinExistence type="predicted"/>
<evidence type="ECO:0000313" key="2">
    <source>
        <dbReference type="Proteomes" id="UP000680038"/>
    </source>
</evidence>
<dbReference type="AlphaFoldDB" id="A0A916JFR0"/>
<reference evidence="1" key="1">
    <citation type="submission" date="2021-04" db="EMBL/GenBank/DDBJ databases">
        <authorList>
            <person name="Rodrigo-Torres L."/>
            <person name="Arahal R. D."/>
            <person name="Lucena T."/>
        </authorList>
    </citation>
    <scope>NUCLEOTIDE SEQUENCE</scope>
    <source>
        <strain evidence="1">CECT 9275</strain>
    </source>
</reference>
<evidence type="ECO:0000313" key="1">
    <source>
        <dbReference type="EMBL" id="CAG5006809.1"/>
    </source>
</evidence>
<gene>
    <name evidence="1" type="ORF">DYBT9275_03901</name>
</gene>
<dbReference type="RefSeq" id="WP_215240332.1">
    <property type="nucleotide sequence ID" value="NZ_CAJRAF010000002.1"/>
</dbReference>
<sequence>MTSMSTTACGGRAANPVMTTQYGDQKKSCRALESEMIGVQQEISHLVPKTDKTGKNVALGVAGAFVLFPWFFMDFSHAEEEEVNAYRQRYNNLASLAADKGCDIDTRPIPVIKSHASKRFKEDSKLN</sequence>
<protein>
    <submittedName>
        <fullName evidence="1">Uncharacterized protein</fullName>
    </submittedName>
</protein>
<keyword evidence="2" id="KW-1185">Reference proteome</keyword>
<comment type="caution">
    <text evidence="1">The sequence shown here is derived from an EMBL/GenBank/DDBJ whole genome shotgun (WGS) entry which is preliminary data.</text>
</comment>
<dbReference type="EMBL" id="CAJRAF010000002">
    <property type="protein sequence ID" value="CAG5006809.1"/>
    <property type="molecule type" value="Genomic_DNA"/>
</dbReference>